<name>A0A6P8ZZ34_THRPL</name>
<evidence type="ECO:0000313" key="17">
    <source>
        <dbReference type="RefSeq" id="XP_034250697.1"/>
    </source>
</evidence>
<dbReference type="SMART" id="SM00249">
    <property type="entry name" value="PHD"/>
    <property type="match status" value="1"/>
</dbReference>
<dbReference type="Gene3D" id="3.30.40.10">
    <property type="entry name" value="Zinc/RING finger domain, C3HC4 (zinc finger)"/>
    <property type="match status" value="1"/>
</dbReference>
<dbReference type="Gene3D" id="1.20.58.1360">
    <property type="match status" value="1"/>
</dbReference>
<feature type="compositionally biased region" description="Basic residues" evidence="13">
    <location>
        <begin position="633"/>
        <end position="643"/>
    </location>
</feature>
<dbReference type="InterPro" id="IPR019786">
    <property type="entry name" value="Zinc_finger_PHD-type_CS"/>
</dbReference>
<keyword evidence="16" id="KW-1185">Reference proteome</keyword>
<comment type="subcellular location">
    <subcellularLocation>
        <location evidence="1">Nucleus</location>
    </subcellularLocation>
</comment>
<dbReference type="GO" id="GO:0008270">
    <property type="term" value="F:zinc ion binding"/>
    <property type="evidence" value="ECO:0007669"/>
    <property type="project" value="UniProtKB-KW"/>
</dbReference>
<evidence type="ECO:0000256" key="6">
    <source>
        <dbReference type="ARBA" id="ARBA00022964"/>
    </source>
</evidence>
<dbReference type="SUPFAM" id="SSF51197">
    <property type="entry name" value="Clavaminate synthase-like"/>
    <property type="match status" value="1"/>
</dbReference>
<dbReference type="InterPro" id="IPR003347">
    <property type="entry name" value="JmjC_dom"/>
</dbReference>
<feature type="region of interest" description="Disordered" evidence="13">
    <location>
        <begin position="591"/>
        <end position="648"/>
    </location>
</feature>
<dbReference type="Gene3D" id="2.60.120.650">
    <property type="entry name" value="Cupin"/>
    <property type="match status" value="1"/>
</dbReference>
<dbReference type="Pfam" id="PF17811">
    <property type="entry name" value="JHD"/>
    <property type="match status" value="1"/>
</dbReference>
<keyword evidence="7" id="KW-0560">Oxidoreductase</keyword>
<feature type="compositionally biased region" description="Basic residues" evidence="13">
    <location>
        <begin position="1010"/>
        <end position="1020"/>
    </location>
</feature>
<dbReference type="PROSITE" id="PS01359">
    <property type="entry name" value="ZF_PHD_1"/>
    <property type="match status" value="1"/>
</dbReference>
<keyword evidence="10" id="KW-0804">Transcription</keyword>
<proteinExistence type="predicted"/>
<evidence type="ECO:0000256" key="8">
    <source>
        <dbReference type="ARBA" id="ARBA00023004"/>
    </source>
</evidence>
<evidence type="ECO:0000256" key="12">
    <source>
        <dbReference type="PROSITE-ProRule" id="PRU00146"/>
    </source>
</evidence>
<evidence type="ECO:0000256" key="4">
    <source>
        <dbReference type="ARBA" id="ARBA00022833"/>
    </source>
</evidence>
<dbReference type="PANTHER" id="PTHR23123">
    <property type="entry name" value="PHD/F-BOX CONTAINING PROTEIN"/>
    <property type="match status" value="1"/>
</dbReference>
<evidence type="ECO:0000256" key="10">
    <source>
        <dbReference type="ARBA" id="ARBA00023163"/>
    </source>
</evidence>
<keyword evidence="2" id="KW-0479">Metal-binding</keyword>
<dbReference type="PROSITE" id="PS50016">
    <property type="entry name" value="ZF_PHD_2"/>
    <property type="match status" value="1"/>
</dbReference>
<dbReference type="GO" id="GO:0051213">
    <property type="term" value="F:dioxygenase activity"/>
    <property type="evidence" value="ECO:0007669"/>
    <property type="project" value="UniProtKB-KW"/>
</dbReference>
<dbReference type="InParanoid" id="A0A6P8ZZ34"/>
<feature type="domain" description="PHD-type" evidence="14">
    <location>
        <begin position="35"/>
        <end position="86"/>
    </location>
</feature>
<dbReference type="PROSITE" id="PS51184">
    <property type="entry name" value="JMJC"/>
    <property type="match status" value="1"/>
</dbReference>
<dbReference type="RefSeq" id="XP_034250697.1">
    <property type="nucleotide sequence ID" value="XM_034394806.1"/>
</dbReference>
<organism evidence="17">
    <name type="scientific">Thrips palmi</name>
    <name type="common">Melon thrips</name>
    <dbReference type="NCBI Taxonomy" id="161013"/>
    <lineage>
        <taxon>Eukaryota</taxon>
        <taxon>Metazoa</taxon>
        <taxon>Ecdysozoa</taxon>
        <taxon>Arthropoda</taxon>
        <taxon>Hexapoda</taxon>
        <taxon>Insecta</taxon>
        <taxon>Pterygota</taxon>
        <taxon>Neoptera</taxon>
        <taxon>Paraneoptera</taxon>
        <taxon>Thysanoptera</taxon>
        <taxon>Terebrantia</taxon>
        <taxon>Thripoidea</taxon>
        <taxon>Thripidae</taxon>
        <taxon>Thrips</taxon>
    </lineage>
</organism>
<evidence type="ECO:0000259" key="14">
    <source>
        <dbReference type="PROSITE" id="PS50016"/>
    </source>
</evidence>
<evidence type="ECO:0000256" key="1">
    <source>
        <dbReference type="ARBA" id="ARBA00004123"/>
    </source>
</evidence>
<sequence length="1039" mass="117007">MSQSLLDIYENINKRLRFGEDKESVKNKKMASDELPVCVCGLESVNDRFMIECDICKTWYHGDCVTVFEYEAPDIAKYHCPRCEPMYGPSTYNAPANYHRHDCNDANAETKPVQTGTPVFITELKTRHFPPADEVVQRLQGPQITTQYLYQNGFDYPILIEDKDGLEMKLPPDDFSLRDIEKLLSSERELDVIDVSRQIDFRMKMRDLVHYYRQPVRRRILNVISLEFSDTAMNNLVDAPLIARQIDWVNYVWPDDDNDCERPKVQKYCLIGAKDSYTDFHIDFGGSSVWYHVMRGEKVFYLIKPTQANLSLYQRWMTSSTQHDMFFGDQVDACYRLVLRRGNTLLIPTGWIHAVLTPCDTLVFGGNFLHSFNIPLQIEMYEMQRKMALTDKPLVYETELKMNTPQKFRFPAFERTHWYAGERLVQELQDCRSSNSSKYMTTLLTGAKALVSALKLWNIRRVAEEVPATVDTHKLLKELSKEIRNTERHFNHLWPPKPERESKRQKKKPIDKDFVDFSSLKDEQMKISPKSPKKEAPNVTPIKVLLSKDKFDSELAGTLASVSGSLCKTECTDNQDSNDSTKLRLKLTLPKPNIYPYSNAPSLDSSSPYIPTTSPGSPHQMPSSPNVLNVKNPRQKSTSKRNKQTVNSPKVEVIKNEHLQKDQVTLQNSSTPSAQLKGGTILRFKFGPKGSSVVNKQVPLIDNDIYDFHDSDEDNRLFIDEKVGNRKSKNLFNVNINDINPEIFGADMEVAGEVDVVSDTPKNGIEELLKASCYTVEPPEDVYSGRATQSTREAIAGMLSLGSSGFCEQDSASGRSHQQRPKVHLPVRSKIQQLAEELGEPIDKVHQDEDYIYPSLDASDDEDGVFKPRSKRPMDEAWNPKARVGPVGPKVHRPAREGAKKQSVEKGLEAAAAKRAGLPPPKRPYFKKTPKAPVEAVPTKVEAPKVLSSSTATTSTTPQQAAQTVQAAQASQVGLAGQAGQTGQVGQASQATPPPTSPGKSAPADASQKKVVKIKTHRKGMATAKQRLGKILKIHKMIY</sequence>
<dbReference type="SMART" id="SM00558">
    <property type="entry name" value="JmjC"/>
    <property type="match status" value="1"/>
</dbReference>
<dbReference type="GeneID" id="117651073"/>
<feature type="compositionally biased region" description="Basic and acidic residues" evidence="13">
    <location>
        <begin position="497"/>
        <end position="508"/>
    </location>
</feature>
<accession>A0A6P8ZZ34</accession>
<evidence type="ECO:0000256" key="7">
    <source>
        <dbReference type="ARBA" id="ARBA00023002"/>
    </source>
</evidence>
<evidence type="ECO:0000256" key="2">
    <source>
        <dbReference type="ARBA" id="ARBA00022723"/>
    </source>
</evidence>
<feature type="region of interest" description="Disordered" evidence="13">
    <location>
        <begin position="854"/>
        <end position="1022"/>
    </location>
</feature>
<feature type="compositionally biased region" description="Polar residues" evidence="13">
    <location>
        <begin position="599"/>
        <end position="629"/>
    </location>
</feature>
<keyword evidence="3 12" id="KW-0863">Zinc-finger</keyword>
<keyword evidence="5" id="KW-0156">Chromatin regulator</keyword>
<evidence type="ECO:0000259" key="15">
    <source>
        <dbReference type="PROSITE" id="PS51184"/>
    </source>
</evidence>
<keyword evidence="8" id="KW-0408">Iron</keyword>
<keyword evidence="11" id="KW-0539">Nucleus</keyword>
<evidence type="ECO:0000256" key="3">
    <source>
        <dbReference type="ARBA" id="ARBA00022771"/>
    </source>
</evidence>
<keyword evidence="6" id="KW-0223">Dioxygenase</keyword>
<dbReference type="InterPro" id="IPR001965">
    <property type="entry name" value="Znf_PHD"/>
</dbReference>
<dbReference type="InterPro" id="IPR050690">
    <property type="entry name" value="JHDM1_Histone_Demethylase"/>
</dbReference>
<keyword evidence="9" id="KW-0805">Transcription regulation</keyword>
<evidence type="ECO:0000256" key="13">
    <source>
        <dbReference type="SAM" id="MobiDB-lite"/>
    </source>
</evidence>
<evidence type="ECO:0000256" key="5">
    <source>
        <dbReference type="ARBA" id="ARBA00022853"/>
    </source>
</evidence>
<dbReference type="KEGG" id="tpal:117651073"/>
<feature type="compositionally biased region" description="Low complexity" evidence="13">
    <location>
        <begin position="948"/>
        <end position="991"/>
    </location>
</feature>
<evidence type="ECO:0000256" key="9">
    <source>
        <dbReference type="ARBA" id="ARBA00023015"/>
    </source>
</evidence>
<keyword evidence="4" id="KW-0862">Zinc</keyword>
<dbReference type="SUPFAM" id="SSF57903">
    <property type="entry name" value="FYVE/PHD zinc finger"/>
    <property type="match status" value="1"/>
</dbReference>
<dbReference type="AlphaFoldDB" id="A0A6P8ZZ34"/>
<evidence type="ECO:0000256" key="11">
    <source>
        <dbReference type="ARBA" id="ARBA00023242"/>
    </source>
</evidence>
<dbReference type="Pfam" id="PF00628">
    <property type="entry name" value="PHD"/>
    <property type="match status" value="1"/>
</dbReference>
<dbReference type="Pfam" id="PF02373">
    <property type="entry name" value="JmjC"/>
    <property type="match status" value="1"/>
</dbReference>
<dbReference type="InterPro" id="IPR041070">
    <property type="entry name" value="JHD"/>
</dbReference>
<feature type="compositionally biased region" description="Basic and acidic residues" evidence="13">
    <location>
        <begin position="894"/>
        <end position="908"/>
    </location>
</feature>
<gene>
    <name evidence="17" type="primary">LOC117651073</name>
</gene>
<dbReference type="GO" id="GO:0005634">
    <property type="term" value="C:nucleus"/>
    <property type="evidence" value="ECO:0007669"/>
    <property type="project" value="UniProtKB-SubCell"/>
</dbReference>
<dbReference type="Proteomes" id="UP000515158">
    <property type="component" value="Unplaced"/>
</dbReference>
<dbReference type="InterPro" id="IPR013083">
    <property type="entry name" value="Znf_RING/FYVE/PHD"/>
</dbReference>
<dbReference type="OrthoDB" id="5876800at2759"/>
<feature type="region of interest" description="Disordered" evidence="13">
    <location>
        <begin position="489"/>
        <end position="508"/>
    </location>
</feature>
<feature type="domain" description="JmjC" evidence="15">
    <location>
        <begin position="228"/>
        <end position="385"/>
    </location>
</feature>
<dbReference type="InterPro" id="IPR011011">
    <property type="entry name" value="Znf_FYVE_PHD"/>
</dbReference>
<evidence type="ECO:0000313" key="16">
    <source>
        <dbReference type="Proteomes" id="UP000515158"/>
    </source>
</evidence>
<dbReference type="GO" id="GO:0006325">
    <property type="term" value="P:chromatin organization"/>
    <property type="evidence" value="ECO:0007669"/>
    <property type="project" value="UniProtKB-KW"/>
</dbReference>
<protein>
    <submittedName>
        <fullName evidence="17">Histone lysine demethylase PHF8-like isoform X1</fullName>
    </submittedName>
</protein>
<reference evidence="17" key="1">
    <citation type="submission" date="2025-08" db="UniProtKB">
        <authorList>
            <consortium name="RefSeq"/>
        </authorList>
    </citation>
    <scope>IDENTIFICATION</scope>
    <source>
        <tissue evidence="17">Total insect</tissue>
    </source>
</reference>
<dbReference type="InterPro" id="IPR019787">
    <property type="entry name" value="Znf_PHD-finger"/>
</dbReference>